<keyword evidence="5" id="KW-1185">Reference proteome</keyword>
<evidence type="ECO:0000256" key="2">
    <source>
        <dbReference type="SAM" id="SignalP"/>
    </source>
</evidence>
<reference evidence="4 5" key="1">
    <citation type="submission" date="2020-08" db="EMBL/GenBank/DDBJ databases">
        <title>Genomic Encyclopedia of Type Strains, Phase IV (KMG-IV): sequencing the most valuable type-strain genomes for metagenomic binning, comparative biology and taxonomic classification.</title>
        <authorList>
            <person name="Goeker M."/>
        </authorList>
    </citation>
    <scope>NUCLEOTIDE SEQUENCE [LARGE SCALE GENOMIC DNA]</scope>
    <source>
        <strain evidence="4 5">DSM 44197</strain>
    </source>
</reference>
<gene>
    <name evidence="4" type="ORF">HNR61_001653</name>
</gene>
<evidence type="ECO:0000313" key="4">
    <source>
        <dbReference type="EMBL" id="MBA8950040.1"/>
    </source>
</evidence>
<comment type="caution">
    <text evidence="4">The sequence shown here is derived from an EMBL/GenBank/DDBJ whole genome shotgun (WGS) entry which is preliminary data.</text>
</comment>
<sequence length="321" mass="34797">METPTSTGPHTGRRTGRPGRRAALALAALAGAVPMLAGATATAPPAVAEPGDNARFRQLNKQVDQLERSLGGDLAKLRDVQFDANRAIQRAKDLRAELDASRNLVAELAANQYMTGGGDPTVQVLTAGDPSNVLAAMSLSTHLAQNKSAKVQQIQQLVVDQEKAKQEADRKIQELEKEIADLRSQKRRIQSLMKKFKPQSPAFGLGGITPRMKQVKDELDRETGPFPQIGCVRTTGDPQDHARGMACDFMVTTGGQMATGAAQSLGDRAAAYAIAHGRRLGINYVIWRQRIYSMHSPGWRSMSNRGGVTANHYDHVHISVY</sequence>
<dbReference type="Proteomes" id="UP000572680">
    <property type="component" value="Unassembled WGS sequence"/>
</dbReference>
<dbReference type="PROSITE" id="PS51318">
    <property type="entry name" value="TAT"/>
    <property type="match status" value="1"/>
</dbReference>
<protein>
    <submittedName>
        <fullName evidence="4">TolA-binding protein</fullName>
    </submittedName>
</protein>
<dbReference type="EMBL" id="JACJIA010000002">
    <property type="protein sequence ID" value="MBA8950040.1"/>
    <property type="molecule type" value="Genomic_DNA"/>
</dbReference>
<dbReference type="AlphaFoldDB" id="A0A7W3LL24"/>
<organism evidence="4 5">
    <name type="scientific">Actinomadura namibiensis</name>
    <dbReference type="NCBI Taxonomy" id="182080"/>
    <lineage>
        <taxon>Bacteria</taxon>
        <taxon>Bacillati</taxon>
        <taxon>Actinomycetota</taxon>
        <taxon>Actinomycetes</taxon>
        <taxon>Streptosporangiales</taxon>
        <taxon>Thermomonosporaceae</taxon>
        <taxon>Actinomadura</taxon>
    </lineage>
</organism>
<accession>A0A7W3LL24</accession>
<evidence type="ECO:0000313" key="5">
    <source>
        <dbReference type="Proteomes" id="UP000572680"/>
    </source>
</evidence>
<feature type="chain" id="PRO_5038340525" evidence="2">
    <location>
        <begin position="38"/>
        <end position="321"/>
    </location>
</feature>
<keyword evidence="1" id="KW-0175">Coiled coil</keyword>
<feature type="domain" description="ARB-07466-like C-terminal" evidence="3">
    <location>
        <begin position="206"/>
        <end position="313"/>
    </location>
</feature>
<dbReference type="RefSeq" id="WP_182842516.1">
    <property type="nucleotide sequence ID" value="NZ_BAAALP010000031.1"/>
</dbReference>
<dbReference type="InterPro" id="IPR058593">
    <property type="entry name" value="ARB_07466-like_C"/>
</dbReference>
<evidence type="ECO:0000259" key="3">
    <source>
        <dbReference type="Pfam" id="PF26571"/>
    </source>
</evidence>
<proteinExistence type="predicted"/>
<dbReference type="InterPro" id="IPR006311">
    <property type="entry name" value="TAT_signal"/>
</dbReference>
<feature type="coiled-coil region" evidence="1">
    <location>
        <begin position="77"/>
        <end position="111"/>
    </location>
</feature>
<dbReference type="Gene3D" id="6.10.250.3150">
    <property type="match status" value="1"/>
</dbReference>
<feature type="signal peptide" evidence="2">
    <location>
        <begin position="1"/>
        <end position="37"/>
    </location>
</feature>
<dbReference type="Pfam" id="PF26571">
    <property type="entry name" value="VldE"/>
    <property type="match status" value="1"/>
</dbReference>
<feature type="coiled-coil region" evidence="1">
    <location>
        <begin position="151"/>
        <end position="195"/>
    </location>
</feature>
<name>A0A7W3LL24_ACTNM</name>
<evidence type="ECO:0000256" key="1">
    <source>
        <dbReference type="SAM" id="Coils"/>
    </source>
</evidence>
<keyword evidence="2" id="KW-0732">Signal</keyword>